<feature type="transmembrane region" description="Helical" evidence="15">
    <location>
        <begin position="930"/>
        <end position="948"/>
    </location>
</feature>
<dbReference type="GO" id="GO:0016628">
    <property type="term" value="F:oxidoreductase activity, acting on the CH-CH group of donors, NAD or NADP as acceptor"/>
    <property type="evidence" value="ECO:0007669"/>
    <property type="project" value="UniProtKB-ARBA"/>
</dbReference>
<comment type="similarity">
    <text evidence="4">Belongs to the NADH:flavin oxidoreductase/NADH oxidase family.</text>
</comment>
<reference evidence="17 18" key="1">
    <citation type="journal article" date="2017" name="Genome Biol. Evol.">
        <title>Phytophthora megakarya and P. palmivora, closely related causal agents of cacao black pod rot, underwent increases in genome sizes and gene numbers by different mechanisms.</title>
        <authorList>
            <person name="Ali S.S."/>
            <person name="Shao J."/>
            <person name="Lary D.J."/>
            <person name="Kronmiller B."/>
            <person name="Shen D."/>
            <person name="Strem M.D."/>
            <person name="Amoako-Attah I."/>
            <person name="Akrofi A.Y."/>
            <person name="Begoude B.A."/>
            <person name="Ten Hoopen G.M."/>
            <person name="Coulibaly K."/>
            <person name="Kebe B.I."/>
            <person name="Melnick R.L."/>
            <person name="Guiltinan M.J."/>
            <person name="Tyler B.M."/>
            <person name="Meinhardt L.W."/>
            <person name="Bailey B.A."/>
        </authorList>
    </citation>
    <scope>NUCLEOTIDE SEQUENCE [LARGE SCALE GENOMIC DNA]</scope>
    <source>
        <strain evidence="18">sbr112.9</strain>
    </source>
</reference>
<evidence type="ECO:0000313" key="17">
    <source>
        <dbReference type="EMBL" id="POM58349.1"/>
    </source>
</evidence>
<keyword evidence="8" id="KW-0560">Oxidoreductase</keyword>
<keyword evidence="11 14" id="KW-0472">Membrane</keyword>
<dbReference type="OrthoDB" id="1726137at2759"/>
<feature type="domain" description="NADH:flavin oxidoreductase/NADH oxidase N-terminal" evidence="16">
    <location>
        <begin position="10"/>
        <end position="347"/>
    </location>
</feature>
<dbReference type="GO" id="GO:0016653">
    <property type="term" value="F:oxidoreductase activity, acting on NAD(P)H, heme protein as acceptor"/>
    <property type="evidence" value="ECO:0007669"/>
    <property type="project" value="TreeGrafter"/>
</dbReference>
<sequence length="1219" mass="135969">MASKTDNYTLFTPLRLGEGLELKNRIVHGPVTRARSDIKTHAPVERNAAYYEQRADAGLIVTEACAISEQAFGWYGSPALYTDEQVSGWKEVVNRVHKKGGKIFVQLWHMGRQSHPSFHANNEVVSSSATLYETGRTRNVNGDHVGYERARALTLNEIPDAVEQWRICAERVKEAGFDGIEVHAAGGYLIDQFLQSCTNERTDSYGGSFENRYRFLNEVIEAVKTVYPADRIGVRTAPNSPYGGMGSVDNVEMFTYVYERLSEHGLAYLAILDGWEGVGADAHYHGKCRPLTTFDAKSAFKGVVIANKGYSRDVAEGVLRGGSADLVGFARMFMSNPDLVNRFKNDWPLTPLMDYEYFWDPVKDEDDGYLSTWDEEDTDDNIEEFVHEKTNEEAERPHFDADVNHRERLVAEADTSWQEEQAVGDDEDDEEALPVIPGLTDVELIAFNPEFANAEVLDKIIDWSYDQVAALSRYRDTYIHVEDLYDFLLKTLNPLDEEIDTEDKQILTDAVVELRKQQGLLDDEQIVYRGFIAQMEVKAEDTVKKAAAASSGALLTSLFVTPLDVAKVRIQSQIQMPKTLSDLRVTHSSVGTSSRSYRSLDVGETPSRQEMEVKAEDTVKKAAAASSGALLTSLFVTPLDVAKVRIQSQIQMPKTLSDLRVTHSIEKLQVSRRGGNALPAMRMSCSRAVAPQQLQGTSHALRHIFQTEGVKGLFAGLSPAMVIAVPSTVLYYMSYDLLLHEGRQRFPQFEGFVPLMADDDAGTDSSTQRSMERNPQLCCNCFGLAGSRYQTMVKPVMTAPTNTKSMWSRLGLQTTRKTKQPLVYSTKARKFAASTATIENVAANRPIAYWIFGTAAMVGGMIAVGGATRLTRSGLSMVQWKPQGSLPPMTPEEWQVQFEIYKQFPEYQQRQNMTVEDFKGIFWWEYGHRMLGRTVGLVYTAPLIYFMLRKRLPKELYTRFAVLFGLGAAQGGVGWWMVRSGLEEHGHEQLKKRNEVRVSPYRLATHLAFAFTTLGVLTWTGFNLVAPPSRAAITREMISPDVLKQVTRIRKILGHVSTALGYTIISGAFVAGIDAGMAYNTFPKMDGQWIPDDLFVIEPKYKNFFENVPLVQLDHRILALSTLAGFGGVYTMARRQHIWSQLPQQSRNALNMALVAAGGQVTLGITTLLNCVPIPLGIAHQCGAIVLMTATLWSQHTLNFAKPLKKVAETAIKAAPKTL</sequence>
<evidence type="ECO:0000256" key="6">
    <source>
        <dbReference type="ARBA" id="ARBA00022723"/>
    </source>
</evidence>
<dbReference type="GO" id="GO:0005743">
    <property type="term" value="C:mitochondrial inner membrane"/>
    <property type="evidence" value="ECO:0007669"/>
    <property type="project" value="TreeGrafter"/>
</dbReference>
<feature type="transmembrane region" description="Helical" evidence="15">
    <location>
        <begin position="847"/>
        <end position="867"/>
    </location>
</feature>
<gene>
    <name evidence="17" type="ORF">PHPALM_37010</name>
</gene>
<comment type="pathway">
    <text evidence="12">Porphyrin-containing compound metabolism; heme A biosynthesis; heme A from heme O: step 1/1.</text>
</comment>
<evidence type="ECO:0000256" key="2">
    <source>
        <dbReference type="ARBA" id="ARBA00001970"/>
    </source>
</evidence>
<dbReference type="FunFam" id="3.20.20.70:FF:000059">
    <property type="entry name" value="N-ethylmaleimide reductase, FMN-linked"/>
    <property type="match status" value="1"/>
</dbReference>
<comment type="cofactor">
    <cofactor evidence="2">
        <name>heme b</name>
        <dbReference type="ChEBI" id="CHEBI:60344"/>
    </cofactor>
</comment>
<feature type="transmembrane region" description="Helical" evidence="15">
    <location>
        <begin position="712"/>
        <end position="733"/>
    </location>
</feature>
<dbReference type="Pfam" id="PF00153">
    <property type="entry name" value="Mito_carr"/>
    <property type="match status" value="1"/>
</dbReference>
<name>A0A2P4WYH5_9STRA</name>
<dbReference type="PANTHER" id="PTHR23289">
    <property type="entry name" value="CYTOCHROME C OXIDASE ASSEMBLY PROTEIN COX15"/>
    <property type="match status" value="1"/>
</dbReference>
<evidence type="ECO:0000259" key="16">
    <source>
        <dbReference type="Pfam" id="PF00724"/>
    </source>
</evidence>
<dbReference type="AlphaFoldDB" id="A0A2P4WYH5"/>
<dbReference type="Pfam" id="PF02628">
    <property type="entry name" value="COX15-CtaA"/>
    <property type="match status" value="1"/>
</dbReference>
<evidence type="ECO:0000256" key="9">
    <source>
        <dbReference type="ARBA" id="ARBA00023004"/>
    </source>
</evidence>
<protein>
    <submittedName>
        <fullName evidence="17">Cytochrome oxidase assembly protein</fullName>
    </submittedName>
</protein>
<dbReference type="EMBL" id="NCKW01020268">
    <property type="protein sequence ID" value="POM58349.1"/>
    <property type="molecule type" value="Genomic_DNA"/>
</dbReference>
<evidence type="ECO:0000256" key="3">
    <source>
        <dbReference type="ARBA" id="ARBA00004141"/>
    </source>
</evidence>
<comment type="subcellular location">
    <subcellularLocation>
        <location evidence="3">Membrane</location>
        <topology evidence="3">Multi-pass membrane protein</topology>
    </subcellularLocation>
</comment>
<dbReference type="GO" id="GO:0006784">
    <property type="term" value="P:heme A biosynthetic process"/>
    <property type="evidence" value="ECO:0007669"/>
    <property type="project" value="InterPro"/>
</dbReference>
<evidence type="ECO:0000256" key="8">
    <source>
        <dbReference type="ARBA" id="ARBA00023002"/>
    </source>
</evidence>
<dbReference type="GO" id="GO:0005829">
    <property type="term" value="C:cytosol"/>
    <property type="evidence" value="ECO:0007669"/>
    <property type="project" value="UniProtKB-ARBA"/>
</dbReference>
<dbReference type="InterPro" id="IPR001155">
    <property type="entry name" value="OxRdtase_FMN_N"/>
</dbReference>
<dbReference type="PROSITE" id="PS50920">
    <property type="entry name" value="SOLCAR"/>
    <property type="match status" value="1"/>
</dbReference>
<dbReference type="Pfam" id="PF00724">
    <property type="entry name" value="Oxidored_FMN"/>
    <property type="match status" value="1"/>
</dbReference>
<dbReference type="SUPFAM" id="SSF51395">
    <property type="entry name" value="FMN-linked oxidoreductases"/>
    <property type="match status" value="1"/>
</dbReference>
<feature type="transmembrane region" description="Helical" evidence="15">
    <location>
        <begin position="960"/>
        <end position="978"/>
    </location>
</feature>
<dbReference type="InterPro" id="IPR023395">
    <property type="entry name" value="MCP_dom_sf"/>
</dbReference>
<dbReference type="GO" id="GO:0120547">
    <property type="term" value="F:heme A synthase activity"/>
    <property type="evidence" value="ECO:0007669"/>
    <property type="project" value="UniProtKB-EC"/>
</dbReference>
<evidence type="ECO:0000256" key="4">
    <source>
        <dbReference type="ARBA" id="ARBA00005979"/>
    </source>
</evidence>
<keyword evidence="10" id="KW-0350">Heme biosynthesis</keyword>
<evidence type="ECO:0000256" key="11">
    <source>
        <dbReference type="ARBA" id="ARBA00023136"/>
    </source>
</evidence>
<evidence type="ECO:0000256" key="5">
    <source>
        <dbReference type="ARBA" id="ARBA00022692"/>
    </source>
</evidence>
<evidence type="ECO:0000256" key="7">
    <source>
        <dbReference type="ARBA" id="ARBA00022989"/>
    </source>
</evidence>
<keyword evidence="18" id="KW-1185">Reference proteome</keyword>
<evidence type="ECO:0000256" key="12">
    <source>
        <dbReference type="ARBA" id="ARBA00044501"/>
    </source>
</evidence>
<dbReference type="GO" id="GO:0010181">
    <property type="term" value="F:FMN binding"/>
    <property type="evidence" value="ECO:0007669"/>
    <property type="project" value="InterPro"/>
</dbReference>
<evidence type="ECO:0000256" key="1">
    <source>
        <dbReference type="ARBA" id="ARBA00001917"/>
    </source>
</evidence>
<dbReference type="Proteomes" id="UP000237271">
    <property type="component" value="Unassembled WGS sequence"/>
</dbReference>
<dbReference type="InterPro" id="IPR018108">
    <property type="entry name" value="MCP_transmembrane"/>
</dbReference>
<evidence type="ECO:0000256" key="10">
    <source>
        <dbReference type="ARBA" id="ARBA00023133"/>
    </source>
</evidence>
<dbReference type="CDD" id="cd02933">
    <property type="entry name" value="OYE_like_FMN"/>
    <property type="match status" value="1"/>
</dbReference>
<feature type="transmembrane region" description="Helical" evidence="15">
    <location>
        <begin position="1003"/>
        <end position="1025"/>
    </location>
</feature>
<comment type="cofactor">
    <cofactor evidence="1">
        <name>FMN</name>
        <dbReference type="ChEBI" id="CHEBI:58210"/>
    </cofactor>
</comment>
<feature type="repeat" description="Solcar" evidence="14">
    <location>
        <begin position="616"/>
        <end position="741"/>
    </location>
</feature>
<comment type="catalytic activity">
    <reaction evidence="13">
        <text>Fe(II)-heme o + 2 A + H2O = Fe(II)-heme a + 2 AH2</text>
        <dbReference type="Rhea" id="RHEA:63388"/>
        <dbReference type="ChEBI" id="CHEBI:13193"/>
        <dbReference type="ChEBI" id="CHEBI:15377"/>
        <dbReference type="ChEBI" id="CHEBI:17499"/>
        <dbReference type="ChEBI" id="CHEBI:60530"/>
        <dbReference type="ChEBI" id="CHEBI:61715"/>
        <dbReference type="EC" id="1.17.99.9"/>
    </reaction>
    <physiologicalReaction direction="left-to-right" evidence="13">
        <dbReference type="Rhea" id="RHEA:63389"/>
    </physiologicalReaction>
</comment>
<keyword evidence="7 15" id="KW-1133">Transmembrane helix</keyword>
<dbReference type="Gene3D" id="3.20.20.70">
    <property type="entry name" value="Aldolase class I"/>
    <property type="match status" value="1"/>
</dbReference>
<keyword evidence="6" id="KW-0479">Metal-binding</keyword>
<dbReference type="InterPro" id="IPR003780">
    <property type="entry name" value="COX15/CtaA_fam"/>
</dbReference>
<dbReference type="HAMAP" id="MF_01665">
    <property type="entry name" value="HemeA_synth_type2"/>
    <property type="match status" value="1"/>
</dbReference>
<dbReference type="Gene3D" id="1.50.40.10">
    <property type="entry name" value="Mitochondrial carrier domain"/>
    <property type="match status" value="1"/>
</dbReference>
<evidence type="ECO:0000256" key="15">
    <source>
        <dbReference type="SAM" id="Phobius"/>
    </source>
</evidence>
<comment type="caution">
    <text evidence="17">The sequence shown here is derived from an EMBL/GenBank/DDBJ whole genome shotgun (WGS) entry which is preliminary data.</text>
</comment>
<dbReference type="InterPro" id="IPR013785">
    <property type="entry name" value="Aldolase_TIM"/>
</dbReference>
<evidence type="ECO:0000256" key="13">
    <source>
        <dbReference type="ARBA" id="ARBA00048044"/>
    </source>
</evidence>
<dbReference type="PANTHER" id="PTHR23289:SF2">
    <property type="entry name" value="CYTOCHROME C OXIDASE ASSEMBLY PROTEIN COX15 HOMOLOG"/>
    <property type="match status" value="1"/>
</dbReference>
<dbReference type="InterPro" id="IPR023754">
    <property type="entry name" value="HemeA_Synthase_type2"/>
</dbReference>
<dbReference type="SUPFAM" id="SSF103506">
    <property type="entry name" value="Mitochondrial carrier"/>
    <property type="match status" value="1"/>
</dbReference>
<evidence type="ECO:0000313" key="18">
    <source>
        <dbReference type="Proteomes" id="UP000237271"/>
    </source>
</evidence>
<proteinExistence type="inferred from homology"/>
<feature type="transmembrane region" description="Helical" evidence="15">
    <location>
        <begin position="1052"/>
        <end position="1073"/>
    </location>
</feature>
<organism evidence="17 18">
    <name type="scientific">Phytophthora palmivora</name>
    <dbReference type="NCBI Taxonomy" id="4796"/>
    <lineage>
        <taxon>Eukaryota</taxon>
        <taxon>Sar</taxon>
        <taxon>Stramenopiles</taxon>
        <taxon>Oomycota</taxon>
        <taxon>Peronosporomycetes</taxon>
        <taxon>Peronosporales</taxon>
        <taxon>Peronosporaceae</taxon>
        <taxon>Phytophthora</taxon>
    </lineage>
</organism>
<accession>A0A2P4WYH5</accession>
<keyword evidence="9" id="KW-0408">Iron</keyword>
<evidence type="ECO:0000256" key="14">
    <source>
        <dbReference type="PROSITE-ProRule" id="PRU00282"/>
    </source>
</evidence>
<keyword evidence="5 14" id="KW-0812">Transmembrane</keyword>
<dbReference type="GO" id="GO:0046872">
    <property type="term" value="F:metal ion binding"/>
    <property type="evidence" value="ECO:0007669"/>
    <property type="project" value="UniProtKB-KW"/>
</dbReference>